<proteinExistence type="predicted"/>
<evidence type="ECO:0000256" key="7">
    <source>
        <dbReference type="SAM" id="Phobius"/>
    </source>
</evidence>
<feature type="transmembrane region" description="Helical" evidence="7">
    <location>
        <begin position="27"/>
        <end position="51"/>
    </location>
</feature>
<evidence type="ECO:0000259" key="8">
    <source>
        <dbReference type="PROSITE" id="PS50850"/>
    </source>
</evidence>
<organism evidence="9 10">
    <name type="scientific">Herpetosiphon gulosus</name>
    <dbReference type="NCBI Taxonomy" id="1973496"/>
    <lineage>
        <taxon>Bacteria</taxon>
        <taxon>Bacillati</taxon>
        <taxon>Chloroflexota</taxon>
        <taxon>Chloroflexia</taxon>
        <taxon>Herpetosiphonales</taxon>
        <taxon>Herpetosiphonaceae</taxon>
        <taxon>Herpetosiphon</taxon>
    </lineage>
</organism>
<feature type="transmembrane region" description="Helical" evidence="7">
    <location>
        <begin position="186"/>
        <end position="203"/>
    </location>
</feature>
<dbReference type="InterPro" id="IPR011701">
    <property type="entry name" value="MFS"/>
</dbReference>
<dbReference type="Pfam" id="PF07690">
    <property type="entry name" value="MFS_1"/>
    <property type="match status" value="1"/>
</dbReference>
<feature type="transmembrane region" description="Helical" evidence="7">
    <location>
        <begin position="272"/>
        <end position="292"/>
    </location>
</feature>
<feature type="transmembrane region" description="Helical" evidence="7">
    <location>
        <begin position="237"/>
        <end position="260"/>
    </location>
</feature>
<feature type="transmembrane region" description="Helical" evidence="7">
    <location>
        <begin position="324"/>
        <end position="349"/>
    </location>
</feature>
<feature type="transmembrane region" description="Helical" evidence="7">
    <location>
        <begin position="160"/>
        <end position="180"/>
    </location>
</feature>
<keyword evidence="6 7" id="KW-0472">Membrane</keyword>
<dbReference type="InterPro" id="IPR036259">
    <property type="entry name" value="MFS_trans_sf"/>
</dbReference>
<dbReference type="CDD" id="cd06173">
    <property type="entry name" value="MFS_MefA_like"/>
    <property type="match status" value="1"/>
</dbReference>
<evidence type="ECO:0000256" key="6">
    <source>
        <dbReference type="ARBA" id="ARBA00023136"/>
    </source>
</evidence>
<feature type="domain" description="Major facilitator superfamily (MFS) profile" evidence="8">
    <location>
        <begin position="25"/>
        <end position="419"/>
    </location>
</feature>
<dbReference type="RefSeq" id="WP_345720810.1">
    <property type="nucleotide sequence ID" value="NZ_BAABRU010000003.1"/>
</dbReference>
<name>A0ABP9WYD3_9CHLR</name>
<dbReference type="PANTHER" id="PTHR43266:SF10">
    <property type="entry name" value="BACILYSIN EXPORTER BACE-RELATED"/>
    <property type="match status" value="1"/>
</dbReference>
<feature type="transmembrane region" description="Helical" evidence="7">
    <location>
        <begin position="63"/>
        <end position="83"/>
    </location>
</feature>
<evidence type="ECO:0000256" key="1">
    <source>
        <dbReference type="ARBA" id="ARBA00004651"/>
    </source>
</evidence>
<feature type="transmembrane region" description="Helical" evidence="7">
    <location>
        <begin position="90"/>
        <end position="112"/>
    </location>
</feature>
<gene>
    <name evidence="9" type="ORF">Hgul01_00954</name>
</gene>
<dbReference type="Proteomes" id="UP001428290">
    <property type="component" value="Unassembled WGS sequence"/>
</dbReference>
<evidence type="ECO:0000256" key="4">
    <source>
        <dbReference type="ARBA" id="ARBA00022692"/>
    </source>
</evidence>
<evidence type="ECO:0000256" key="3">
    <source>
        <dbReference type="ARBA" id="ARBA00022475"/>
    </source>
</evidence>
<evidence type="ECO:0000313" key="9">
    <source>
        <dbReference type="EMBL" id="GAA5527170.1"/>
    </source>
</evidence>
<dbReference type="PANTHER" id="PTHR43266">
    <property type="entry name" value="MACROLIDE-EFFLUX PROTEIN"/>
    <property type="match status" value="1"/>
</dbReference>
<keyword evidence="10" id="KW-1185">Reference proteome</keyword>
<accession>A0ABP9WYD3</accession>
<dbReference type="Gene3D" id="1.20.1250.20">
    <property type="entry name" value="MFS general substrate transporter like domains"/>
    <property type="match status" value="1"/>
</dbReference>
<dbReference type="EMBL" id="BAABRU010000003">
    <property type="protein sequence ID" value="GAA5527170.1"/>
    <property type="molecule type" value="Genomic_DNA"/>
</dbReference>
<feature type="transmembrane region" description="Helical" evidence="7">
    <location>
        <begin position="361"/>
        <end position="381"/>
    </location>
</feature>
<keyword evidence="2" id="KW-0813">Transport</keyword>
<feature type="transmembrane region" description="Helical" evidence="7">
    <location>
        <begin position="387"/>
        <end position="409"/>
    </location>
</feature>
<comment type="caution">
    <text evidence="9">The sequence shown here is derived from an EMBL/GenBank/DDBJ whole genome shotgun (WGS) entry which is preliminary data.</text>
</comment>
<comment type="subcellular location">
    <subcellularLocation>
        <location evidence="1">Cell membrane</location>
        <topology evidence="1">Multi-pass membrane protein</topology>
    </subcellularLocation>
</comment>
<sequence length="425" mass="45909">MSLDTLTSTTTNPIENWSQIVWKPRFFAIWLGQASSLVGSALTQFVLIWWITQTVGTAHALSIAGMMALLPQAVFGPIGGIIADRWNRRLIMISSDLISAISMIILIVLFTTEQIQLWHIYTLMFLRSTMQAFQSPAATASTSQLVPPDWLTRAAGMNQIILGLMSVAAAPLGALAMSLFSLEGALMIDVVTALLAITPLLFYKVPQTRQAAEDQASMWHDFRSGFSMILRHRGLTLMYGLTLLMVAVLIPTFVLTPLLIQQEFGGGVERVALMEGMGGLGMLIGGLLISIMQFSMRRIVLVLVMFALSSAMVGLAGLVPGSLFWVAVVLWFISGVTYTVGNAPIIAIVQTIVPNQMQGRALSLYSTMIGLAGPLTLPLTGPLSELIGIRMIFIGGGFIAALVCCLAFLSSSILRIEQTPITTDN</sequence>
<evidence type="ECO:0000256" key="5">
    <source>
        <dbReference type="ARBA" id="ARBA00022989"/>
    </source>
</evidence>
<dbReference type="PROSITE" id="PS50850">
    <property type="entry name" value="MFS"/>
    <property type="match status" value="1"/>
</dbReference>
<keyword evidence="3" id="KW-1003">Cell membrane</keyword>
<dbReference type="SUPFAM" id="SSF103473">
    <property type="entry name" value="MFS general substrate transporter"/>
    <property type="match status" value="1"/>
</dbReference>
<evidence type="ECO:0000256" key="2">
    <source>
        <dbReference type="ARBA" id="ARBA00022448"/>
    </source>
</evidence>
<keyword evidence="5 7" id="KW-1133">Transmembrane helix</keyword>
<dbReference type="InterPro" id="IPR020846">
    <property type="entry name" value="MFS_dom"/>
</dbReference>
<evidence type="ECO:0000313" key="10">
    <source>
        <dbReference type="Proteomes" id="UP001428290"/>
    </source>
</evidence>
<protein>
    <recommendedName>
        <fullName evidence="8">Major facilitator superfamily (MFS) profile domain-containing protein</fullName>
    </recommendedName>
</protein>
<keyword evidence="4 7" id="KW-0812">Transmembrane</keyword>
<reference evidence="9 10" key="1">
    <citation type="submission" date="2024-02" db="EMBL/GenBank/DDBJ databases">
        <title>Herpetosiphon gulosus NBRC 112829.</title>
        <authorList>
            <person name="Ichikawa N."/>
            <person name="Katano-Makiyama Y."/>
            <person name="Hidaka K."/>
        </authorList>
    </citation>
    <scope>NUCLEOTIDE SEQUENCE [LARGE SCALE GENOMIC DNA]</scope>
    <source>
        <strain evidence="9 10">NBRC 112829</strain>
    </source>
</reference>
<feature type="transmembrane region" description="Helical" evidence="7">
    <location>
        <begin position="299"/>
        <end position="318"/>
    </location>
</feature>